<feature type="chain" id="PRO_5016357268" evidence="1">
    <location>
        <begin position="20"/>
        <end position="140"/>
    </location>
</feature>
<name>A0A319EJ07_ASPSB</name>
<keyword evidence="3" id="KW-1185">Reference proteome</keyword>
<evidence type="ECO:0000256" key="1">
    <source>
        <dbReference type="SAM" id="SignalP"/>
    </source>
</evidence>
<protein>
    <submittedName>
        <fullName evidence="2">Uncharacterized protein</fullName>
    </submittedName>
</protein>
<proteinExistence type="predicted"/>
<accession>A0A319EJ07</accession>
<dbReference type="VEuPathDB" id="FungiDB:BO78DRAFT_384316"/>
<reference evidence="2 3" key="1">
    <citation type="submission" date="2018-02" db="EMBL/GenBank/DDBJ databases">
        <title>The genomes of Aspergillus section Nigri reveals drivers in fungal speciation.</title>
        <authorList>
            <consortium name="DOE Joint Genome Institute"/>
            <person name="Vesth T.C."/>
            <person name="Nybo J."/>
            <person name="Theobald S."/>
            <person name="Brandl J."/>
            <person name="Frisvad J.C."/>
            <person name="Nielsen K.F."/>
            <person name="Lyhne E.K."/>
            <person name="Kogle M.E."/>
            <person name="Kuo A."/>
            <person name="Riley R."/>
            <person name="Clum A."/>
            <person name="Nolan M."/>
            <person name="Lipzen A."/>
            <person name="Salamov A."/>
            <person name="Henrissat B."/>
            <person name="Wiebenga A."/>
            <person name="De vries R.P."/>
            <person name="Grigoriev I.V."/>
            <person name="Mortensen U.H."/>
            <person name="Andersen M.R."/>
            <person name="Baker S.E."/>
        </authorList>
    </citation>
    <scope>NUCLEOTIDE SEQUENCE [LARGE SCALE GENOMIC DNA]</scope>
    <source>
        <strain evidence="2 3">CBS 121057</strain>
    </source>
</reference>
<dbReference type="AlphaFoldDB" id="A0A319EJ07"/>
<evidence type="ECO:0000313" key="2">
    <source>
        <dbReference type="EMBL" id="PYI09441.1"/>
    </source>
</evidence>
<dbReference type="Proteomes" id="UP000248423">
    <property type="component" value="Unassembled WGS sequence"/>
</dbReference>
<evidence type="ECO:0000313" key="3">
    <source>
        <dbReference type="Proteomes" id="UP000248423"/>
    </source>
</evidence>
<sequence>MKSFSSLFLLALCTGLSIAEPTSSGNSIEHWEVTHSNNAEGYQWNEHTNDHSVSHERLHTRAFGRKCKEDPNHPHKVIKPGDGIDVGKLKPIPLNCITAPCPSAGNGLSMRKVVSLGPRWEEEGYPGSEECGRGDELALR</sequence>
<keyword evidence="1" id="KW-0732">Signal</keyword>
<gene>
    <name evidence="2" type="ORF">BO78DRAFT_384316</name>
</gene>
<feature type="signal peptide" evidence="1">
    <location>
        <begin position="1"/>
        <end position="19"/>
    </location>
</feature>
<dbReference type="EMBL" id="KZ826327">
    <property type="protein sequence ID" value="PYI09441.1"/>
    <property type="molecule type" value="Genomic_DNA"/>
</dbReference>
<organism evidence="2 3">
    <name type="scientific">Aspergillus sclerotiicarbonarius (strain CBS 121057 / IBT 28362)</name>
    <dbReference type="NCBI Taxonomy" id="1448318"/>
    <lineage>
        <taxon>Eukaryota</taxon>
        <taxon>Fungi</taxon>
        <taxon>Dikarya</taxon>
        <taxon>Ascomycota</taxon>
        <taxon>Pezizomycotina</taxon>
        <taxon>Eurotiomycetes</taxon>
        <taxon>Eurotiomycetidae</taxon>
        <taxon>Eurotiales</taxon>
        <taxon>Aspergillaceae</taxon>
        <taxon>Aspergillus</taxon>
        <taxon>Aspergillus subgen. Circumdati</taxon>
    </lineage>
</organism>